<dbReference type="InterPro" id="IPR011993">
    <property type="entry name" value="PH-like_dom_sf"/>
</dbReference>
<dbReference type="PANTHER" id="PTHR12287">
    <property type="entry name" value="EPIDERMAL GROWTH FACTOR RECEPTOR KINASE SUBSTRATE EPS8-RELATED PROTEIN"/>
    <property type="match status" value="1"/>
</dbReference>
<keyword evidence="17" id="KW-1185">Reference proteome</keyword>
<keyword evidence="6" id="KW-0597">Phosphoprotein</keyword>
<dbReference type="Pfam" id="PF18016">
    <property type="entry name" value="SAM_3"/>
    <property type="match status" value="1"/>
</dbReference>
<dbReference type="GO" id="GO:0007266">
    <property type="term" value="P:Rho protein signal transduction"/>
    <property type="evidence" value="ECO:0007669"/>
    <property type="project" value="TreeGrafter"/>
</dbReference>
<dbReference type="CDD" id="cd01210">
    <property type="entry name" value="PTB_EPS8"/>
    <property type="match status" value="1"/>
</dbReference>
<keyword evidence="7" id="KW-0966">Cell projection</keyword>
<name>A0A8C9T4J6_SCLFO</name>
<dbReference type="InterPro" id="IPR041418">
    <property type="entry name" value="SAM_3"/>
</dbReference>
<dbReference type="FunFam" id="1.10.150.50:FF:000023">
    <property type="entry name" value="Epidermal growth factor receptor kinase substrate 8"/>
    <property type="match status" value="1"/>
</dbReference>
<evidence type="ECO:0000256" key="4">
    <source>
        <dbReference type="ARBA" id="ARBA00022443"/>
    </source>
</evidence>
<dbReference type="GO" id="GO:0032587">
    <property type="term" value="C:ruffle membrane"/>
    <property type="evidence" value="ECO:0007669"/>
    <property type="project" value="TreeGrafter"/>
</dbReference>
<feature type="region of interest" description="Disordered" evidence="13">
    <location>
        <begin position="168"/>
        <end position="191"/>
    </location>
</feature>
<dbReference type="GO" id="GO:0031982">
    <property type="term" value="C:vesicle"/>
    <property type="evidence" value="ECO:0007669"/>
    <property type="project" value="TreeGrafter"/>
</dbReference>
<evidence type="ECO:0000259" key="15">
    <source>
        <dbReference type="PROSITE" id="PS50002"/>
    </source>
</evidence>
<dbReference type="InterPro" id="IPR013761">
    <property type="entry name" value="SAM/pointed_sf"/>
</dbReference>
<evidence type="ECO:0000256" key="13">
    <source>
        <dbReference type="SAM" id="MobiDB-lite"/>
    </source>
</evidence>
<dbReference type="SUPFAM" id="SSF50729">
    <property type="entry name" value="PH domain-like"/>
    <property type="match status" value="1"/>
</dbReference>
<dbReference type="InterPro" id="IPR036028">
    <property type="entry name" value="SH3-like_dom_sf"/>
</dbReference>
<dbReference type="FunFam" id="2.30.30.40:FF:000180">
    <property type="entry name" value="epidermal growth factor receptor kinase substrate 8-like protein 2"/>
    <property type="match status" value="1"/>
</dbReference>
<dbReference type="Proteomes" id="UP000694397">
    <property type="component" value="Chromosome 11"/>
</dbReference>
<dbReference type="PANTHER" id="PTHR12287:SF20">
    <property type="entry name" value="EPIDERMAL GROWTH FACTOR RECEPTOR KINASE SUBSTRATE 8-LIKE PROTEIN 2"/>
    <property type="match status" value="1"/>
</dbReference>
<comment type="similarity">
    <text evidence="3">Belongs to the EPS8 family.</text>
</comment>
<comment type="function">
    <text evidence="8">Stimulates guanine exchange activity of SOS1. May play a role in membrane ruffling and remodeling of the actin cytoskeleton. In the cochlea, is required for stereocilia maintenance in adult hair cells.</text>
</comment>
<protein>
    <recommendedName>
        <fullName evidence="10">Epidermal growth factor receptor kinase substrate 8-like protein 2</fullName>
    </recommendedName>
    <alternativeName>
        <fullName evidence="11">Epidermal growth factor receptor pathway substrate 8-related protein 2</fullName>
    </alternativeName>
</protein>
<dbReference type="InterPro" id="IPR055093">
    <property type="entry name" value="EPS8_2nd"/>
</dbReference>
<reference evidence="16" key="3">
    <citation type="submission" date="2025-09" db="UniProtKB">
        <authorList>
            <consortium name="Ensembl"/>
        </authorList>
    </citation>
    <scope>IDENTIFICATION</scope>
</reference>
<evidence type="ECO:0000313" key="16">
    <source>
        <dbReference type="Ensembl" id="ENSSFOP00015046948.1"/>
    </source>
</evidence>
<evidence type="ECO:0000256" key="8">
    <source>
        <dbReference type="ARBA" id="ARBA00057110"/>
    </source>
</evidence>
<sequence>SLEKSSIGEEVLSEAGTILTLLCFNSTEQRKKYSNSNIIMHETSQYHVEHLSTFVMDKSESIVTVDDAIKKLILLDSKDKIWTQEMLLQVSDKSVRLLDCDTQEELENFPLSTVQMCQTVLNQTRYPSVLLLVCQDDEQHRPDIHFFHCDEVEAEMVHADLDSALRDNKQGKKMRPQTLKRGSVQHDQESSEKMAQRIEKDVQILNCALDDIEIFVARLQKAAEAFVQLKQRNKSKKGKKRGPAEGMLTLRAKPPTEAEFTDSLQKIKLAFNLLAKLKKHIQNPSASELVHFLFGPLELVLQSCGGPELPRSIISPYLSRDAVDFLRGHLSPKEMTIFELLGDSWTRPRGDWPRDQLAPPYLPKFRNGWEPPAEIFLSSPWETEGSLQPLNLSHPNYRKHMQTGYFPNKGVFLPLSRMFDVPSPKKYAKIRYHFVARNANELSVLQNEVLEVLEDDKQWWKLRNNSGQSGYVPYNILDVVRPEDVHGVAEPLYSQVSAPASPTEAIPPAIRTNPFSSFQERINQMDKVNDELLQVITTKHPPARNFRVDRSTGSQVPLTFESTPEQVTVWLNSKNFTKPTVDCLGILTGAQLFSLNKEELKAVCGDEGSRVYSQITVQKAQLEKSRGDTELQEVMRRQQERINSSSSN</sequence>
<evidence type="ECO:0000313" key="17">
    <source>
        <dbReference type="Proteomes" id="UP000694397"/>
    </source>
</evidence>
<dbReference type="GeneTree" id="ENSGT00940000160990"/>
<dbReference type="FunFam" id="2.30.29.30:FF:000218">
    <property type="entry name" value="Epidermal growth factor receptor kinase substrate 8-like 2"/>
    <property type="match status" value="1"/>
</dbReference>
<keyword evidence="4 12" id="KW-0728">SH3 domain</keyword>
<organism evidence="16 17">
    <name type="scientific">Scleropages formosus</name>
    <name type="common">Asian bonytongue</name>
    <name type="synonym">Osteoglossum formosum</name>
    <dbReference type="NCBI Taxonomy" id="113540"/>
    <lineage>
        <taxon>Eukaryota</taxon>
        <taxon>Metazoa</taxon>
        <taxon>Chordata</taxon>
        <taxon>Craniata</taxon>
        <taxon>Vertebrata</taxon>
        <taxon>Euteleostomi</taxon>
        <taxon>Actinopterygii</taxon>
        <taxon>Neopterygii</taxon>
        <taxon>Teleostei</taxon>
        <taxon>Osteoglossocephala</taxon>
        <taxon>Osteoglossomorpha</taxon>
        <taxon>Osteoglossiformes</taxon>
        <taxon>Osteoglossidae</taxon>
        <taxon>Scleropages</taxon>
    </lineage>
</organism>
<dbReference type="GO" id="GO:0005829">
    <property type="term" value="C:cytosol"/>
    <property type="evidence" value="ECO:0007669"/>
    <property type="project" value="UniProtKB-ARBA"/>
</dbReference>
<dbReference type="SMART" id="SM00326">
    <property type="entry name" value="SH3"/>
    <property type="match status" value="1"/>
</dbReference>
<dbReference type="InterPro" id="IPR001452">
    <property type="entry name" value="SH3_domain"/>
</dbReference>
<dbReference type="Pfam" id="PF22975">
    <property type="entry name" value="EPS8_2nd"/>
    <property type="match status" value="1"/>
</dbReference>
<evidence type="ECO:0000256" key="5">
    <source>
        <dbReference type="ARBA" id="ARBA00022490"/>
    </source>
</evidence>
<reference evidence="16 17" key="1">
    <citation type="submission" date="2019-04" db="EMBL/GenBank/DDBJ databases">
        <authorList>
            <consortium name="Wellcome Sanger Institute Data Sharing"/>
        </authorList>
    </citation>
    <scope>NUCLEOTIDE SEQUENCE [LARGE SCALE GENOMIC DNA]</scope>
</reference>
<feature type="domain" description="SH3" evidence="15">
    <location>
        <begin position="423"/>
        <end position="482"/>
    </location>
</feature>
<feature type="domain" description="PID" evidence="14">
    <location>
        <begin position="45"/>
        <end position="165"/>
    </location>
</feature>
<dbReference type="InterPro" id="IPR035462">
    <property type="entry name" value="Eps8_SH3"/>
</dbReference>
<dbReference type="PROSITE" id="PS01179">
    <property type="entry name" value="PID"/>
    <property type="match status" value="1"/>
</dbReference>
<dbReference type="CDD" id="cd11764">
    <property type="entry name" value="SH3_Eps8"/>
    <property type="match status" value="1"/>
</dbReference>
<dbReference type="Pfam" id="PF00018">
    <property type="entry name" value="SH3_1"/>
    <property type="match status" value="1"/>
</dbReference>
<comment type="subcellular location">
    <subcellularLocation>
        <location evidence="1">Cell projection</location>
    </subcellularLocation>
    <subcellularLocation>
        <location evidence="2">Cytoplasm</location>
    </subcellularLocation>
</comment>
<dbReference type="SUPFAM" id="SSF50044">
    <property type="entry name" value="SH3-domain"/>
    <property type="match status" value="1"/>
</dbReference>
<reference evidence="16" key="2">
    <citation type="submission" date="2025-08" db="UniProtKB">
        <authorList>
            <consortium name="Ensembl"/>
        </authorList>
    </citation>
    <scope>IDENTIFICATION</scope>
</reference>
<dbReference type="InterPro" id="IPR013625">
    <property type="entry name" value="PTB"/>
</dbReference>
<dbReference type="Gene3D" id="2.30.30.40">
    <property type="entry name" value="SH3 Domains"/>
    <property type="match status" value="1"/>
</dbReference>
<dbReference type="GO" id="GO:1900029">
    <property type="term" value="P:positive regulation of ruffle assembly"/>
    <property type="evidence" value="ECO:0007669"/>
    <property type="project" value="TreeGrafter"/>
</dbReference>
<evidence type="ECO:0000256" key="3">
    <source>
        <dbReference type="ARBA" id="ARBA00006197"/>
    </source>
</evidence>
<evidence type="ECO:0000256" key="12">
    <source>
        <dbReference type="PROSITE-ProRule" id="PRU00192"/>
    </source>
</evidence>
<comment type="subunit">
    <text evidence="9">Interacts with ABI1. Part of a complex that contains SOS1, ABI1 and EPS8L2. Associates with F-actin.</text>
</comment>
<dbReference type="SMART" id="SM00462">
    <property type="entry name" value="PTB"/>
    <property type="match status" value="1"/>
</dbReference>
<dbReference type="OrthoDB" id="4680325at2759"/>
<gene>
    <name evidence="16" type="primary">EPS8L2</name>
    <name evidence="16" type="synonym">eps8l2</name>
</gene>
<dbReference type="SUPFAM" id="SSF47769">
    <property type="entry name" value="SAM/Pointed domain"/>
    <property type="match status" value="1"/>
</dbReference>
<evidence type="ECO:0000256" key="7">
    <source>
        <dbReference type="ARBA" id="ARBA00023273"/>
    </source>
</evidence>
<dbReference type="InterPro" id="IPR039801">
    <property type="entry name" value="EPS8-like"/>
</dbReference>
<dbReference type="PROSITE" id="PS50002">
    <property type="entry name" value="SH3"/>
    <property type="match status" value="1"/>
</dbReference>
<dbReference type="GO" id="GO:0035023">
    <property type="term" value="P:regulation of Rho protein signal transduction"/>
    <property type="evidence" value="ECO:0007669"/>
    <property type="project" value="TreeGrafter"/>
</dbReference>
<dbReference type="CDD" id="cd09540">
    <property type="entry name" value="SAM_EPS8-like"/>
    <property type="match status" value="1"/>
</dbReference>
<evidence type="ECO:0000256" key="10">
    <source>
        <dbReference type="ARBA" id="ARBA00067146"/>
    </source>
</evidence>
<evidence type="ECO:0000256" key="11">
    <source>
        <dbReference type="ARBA" id="ARBA00077702"/>
    </source>
</evidence>
<dbReference type="InterPro" id="IPR006020">
    <property type="entry name" value="PTB/PI_dom"/>
</dbReference>
<dbReference type="GO" id="GO:0003779">
    <property type="term" value="F:actin binding"/>
    <property type="evidence" value="ECO:0007669"/>
    <property type="project" value="TreeGrafter"/>
</dbReference>
<proteinExistence type="inferred from homology"/>
<evidence type="ECO:0000259" key="14">
    <source>
        <dbReference type="PROSITE" id="PS01179"/>
    </source>
</evidence>
<dbReference type="Ensembl" id="ENSSFOT00015059269.1">
    <property type="protein sequence ID" value="ENSSFOP00015046948.1"/>
    <property type="gene ID" value="ENSSFOG00015010210.2"/>
</dbReference>
<dbReference type="Pfam" id="PF08416">
    <property type="entry name" value="PTB"/>
    <property type="match status" value="1"/>
</dbReference>
<keyword evidence="5" id="KW-0963">Cytoplasm</keyword>
<evidence type="ECO:0000256" key="2">
    <source>
        <dbReference type="ARBA" id="ARBA00004496"/>
    </source>
</evidence>
<dbReference type="Gene3D" id="1.10.150.50">
    <property type="entry name" value="Transcription Factor, Ets-1"/>
    <property type="match status" value="1"/>
</dbReference>
<evidence type="ECO:0000256" key="9">
    <source>
        <dbReference type="ARBA" id="ARBA00065375"/>
    </source>
</evidence>
<evidence type="ECO:0000256" key="6">
    <source>
        <dbReference type="ARBA" id="ARBA00022553"/>
    </source>
</evidence>
<accession>A0A8C9T4J6</accession>
<dbReference type="InterPro" id="IPR033928">
    <property type="entry name" value="EPS8_PTB"/>
</dbReference>
<evidence type="ECO:0000256" key="1">
    <source>
        <dbReference type="ARBA" id="ARBA00004316"/>
    </source>
</evidence>
<dbReference type="Gene3D" id="2.30.29.30">
    <property type="entry name" value="Pleckstrin-homology domain (PH domain)/Phosphotyrosine-binding domain (PTB)"/>
    <property type="match status" value="1"/>
</dbReference>
<dbReference type="AlphaFoldDB" id="A0A8C9T4J6"/>